<reference evidence="1 2" key="1">
    <citation type="submission" date="2017-04" db="EMBL/GenBank/DDBJ databases">
        <title>Draft genome sequence of Tuber borchii Vittad., a whitish edible truffle.</title>
        <authorList>
            <consortium name="DOE Joint Genome Institute"/>
            <person name="Murat C."/>
            <person name="Kuo A."/>
            <person name="Barry K.W."/>
            <person name="Clum A."/>
            <person name="Dockter R.B."/>
            <person name="Fauchery L."/>
            <person name="Iotti M."/>
            <person name="Kohler A."/>
            <person name="Labutti K."/>
            <person name="Lindquist E.A."/>
            <person name="Lipzen A."/>
            <person name="Ohm R.A."/>
            <person name="Wang M."/>
            <person name="Grigoriev I.V."/>
            <person name="Zambonelli A."/>
            <person name="Martin F.M."/>
        </authorList>
    </citation>
    <scope>NUCLEOTIDE SEQUENCE [LARGE SCALE GENOMIC DNA]</scope>
    <source>
        <strain evidence="1 2">Tbo3840</strain>
    </source>
</reference>
<dbReference type="Proteomes" id="UP000244722">
    <property type="component" value="Unassembled WGS sequence"/>
</dbReference>
<name>A0A2T6ZL00_TUBBO</name>
<accession>A0A2T6ZL00</accession>
<dbReference type="EMBL" id="NESQ01000198">
    <property type="protein sequence ID" value="PUU76177.1"/>
    <property type="molecule type" value="Genomic_DNA"/>
</dbReference>
<keyword evidence="2" id="KW-1185">Reference proteome</keyword>
<comment type="caution">
    <text evidence="1">The sequence shown here is derived from an EMBL/GenBank/DDBJ whole genome shotgun (WGS) entry which is preliminary data.</text>
</comment>
<gene>
    <name evidence="1" type="ORF">B9Z19DRAFT_272754</name>
</gene>
<evidence type="ECO:0000313" key="1">
    <source>
        <dbReference type="EMBL" id="PUU76177.1"/>
    </source>
</evidence>
<evidence type="ECO:0000313" key="2">
    <source>
        <dbReference type="Proteomes" id="UP000244722"/>
    </source>
</evidence>
<dbReference type="AlphaFoldDB" id="A0A2T6ZL00"/>
<organism evidence="1 2">
    <name type="scientific">Tuber borchii</name>
    <name type="common">White truffle</name>
    <dbReference type="NCBI Taxonomy" id="42251"/>
    <lineage>
        <taxon>Eukaryota</taxon>
        <taxon>Fungi</taxon>
        <taxon>Dikarya</taxon>
        <taxon>Ascomycota</taxon>
        <taxon>Pezizomycotina</taxon>
        <taxon>Pezizomycetes</taxon>
        <taxon>Pezizales</taxon>
        <taxon>Tuberaceae</taxon>
        <taxon>Tuber</taxon>
    </lineage>
</organism>
<dbReference type="OrthoDB" id="5355583at2759"/>
<sequence length="232" mass="26049">MTIQDAERKLKIRIKNIRNVSVAGMISEATTTLGDARIDKKTIDDLKEEVYYHILQYLNIEGYPTEASADYKEANVSDLVLYVIGPIIARMNEVGRKTRLSRERAIFAEDSSIGGIEEFVVVDEVAVTEEKSVLIIEAKRHAIGHAMIQILLAMKDAQENNLGGIVYGFVTTGEDWRMLTYDGGEFVMTNKIVVLFNTMKEEKEKWLQENAIIVDCMLIALTNGGIMTNPVE</sequence>
<proteinExistence type="predicted"/>
<protein>
    <submittedName>
        <fullName evidence="1">Uncharacterized protein</fullName>
    </submittedName>
</protein>